<reference evidence="3" key="1">
    <citation type="submission" date="2016-10" db="EMBL/GenBank/DDBJ databases">
        <authorList>
            <person name="Varghese N."/>
            <person name="Submissions S."/>
        </authorList>
    </citation>
    <scope>NUCLEOTIDE SEQUENCE [LARGE SCALE GENOMIC DNA]</scope>
    <source>
        <strain evidence="3">BL36</strain>
    </source>
</reference>
<evidence type="ECO:0000313" key="2">
    <source>
        <dbReference type="EMBL" id="SFM06181.1"/>
    </source>
</evidence>
<dbReference type="EMBL" id="FOTK01000018">
    <property type="protein sequence ID" value="SFM06181.1"/>
    <property type="molecule type" value="Genomic_DNA"/>
</dbReference>
<proteinExistence type="predicted"/>
<dbReference type="RefSeq" id="WP_244537182.1">
    <property type="nucleotide sequence ID" value="NZ_FOTK01000018.1"/>
</dbReference>
<name>A0A1I4MS95_9HYPH</name>
<dbReference type="AlphaFoldDB" id="A0A1I4MS95"/>
<protein>
    <recommendedName>
        <fullName evidence="4">DUF2946 domain-containing protein</fullName>
    </recommendedName>
</protein>
<accession>A0A1I4MS95</accession>
<dbReference type="STRING" id="582667.SAMN05192568_101811"/>
<organism evidence="2 3">
    <name type="scientific">Methylobacterium pseudosasicola</name>
    <dbReference type="NCBI Taxonomy" id="582667"/>
    <lineage>
        <taxon>Bacteria</taxon>
        <taxon>Pseudomonadati</taxon>
        <taxon>Pseudomonadota</taxon>
        <taxon>Alphaproteobacteria</taxon>
        <taxon>Hyphomicrobiales</taxon>
        <taxon>Methylobacteriaceae</taxon>
        <taxon>Methylobacterium</taxon>
    </lineage>
</organism>
<gene>
    <name evidence="2" type="ORF">SAMN05192568_101811</name>
</gene>
<evidence type="ECO:0008006" key="4">
    <source>
        <dbReference type="Google" id="ProtNLM"/>
    </source>
</evidence>
<evidence type="ECO:0000256" key="1">
    <source>
        <dbReference type="SAM" id="MobiDB-lite"/>
    </source>
</evidence>
<feature type="region of interest" description="Disordered" evidence="1">
    <location>
        <begin position="105"/>
        <end position="127"/>
    </location>
</feature>
<dbReference type="Proteomes" id="UP000199048">
    <property type="component" value="Unassembled WGS sequence"/>
</dbReference>
<evidence type="ECO:0000313" key="3">
    <source>
        <dbReference type="Proteomes" id="UP000199048"/>
    </source>
</evidence>
<sequence length="127" mass="13125">MPNNRAMRWRLPLTVQGRAIIGMVALYALLLQAFLGFATPAHAFGLPGAVLCAEHGSGTPDDGAAPLHAHPCCTLVQAVGVALPPSEPVAVAWPFAPALRLAWRPEAERPKTGPPPSATSARGPPAA</sequence>
<keyword evidence="3" id="KW-1185">Reference proteome</keyword>